<keyword evidence="2" id="KW-0521">NADP</keyword>
<evidence type="ECO:0000256" key="3">
    <source>
        <dbReference type="ARBA" id="ARBA00023002"/>
    </source>
</evidence>
<dbReference type="InterPro" id="IPR002347">
    <property type="entry name" value="SDR_fam"/>
</dbReference>
<evidence type="ECO:0000313" key="7">
    <source>
        <dbReference type="EMBL" id="KAE9398113.1"/>
    </source>
</evidence>
<proteinExistence type="inferred from homology"/>
<accession>A0A6A4HJF6</accession>
<protein>
    <recommendedName>
        <fullName evidence="6">D-arabinitol 2-dehydrogenase [ribulose-forming]</fullName>
        <ecNumber evidence="5">1.1.1.250</ecNumber>
    </recommendedName>
</protein>
<sequence length="302" mass="32567">MASNESRNELTKRIIPQMTLSDASNPLTAPLKMAENLTANERVQMRFAIEGNAIVTGGAGTIGLSSIRALLEHGASGIAIFDVPSTFTSSQSAIDTLKKDFPQVAIRLYDVDVRDDVQVNDRVQRVVNDFGSVSLLLCFAGVVGSVHAHEMKFEEWKRVLDVNLTGSWLCAQAVGKQMIAQKSGGCILFTCSISAHRVNFPQPQVAYNTSKAGVLHLARSLAAEWSPHGIRVNSLSPGYMDTILNEGDGLTACREIWTSRNPMGRMGDVEELNGAVVLLCSKRAGRYITGIDIVVDGGGTVF</sequence>
<dbReference type="AlphaFoldDB" id="A0A6A4HJF6"/>
<evidence type="ECO:0000256" key="6">
    <source>
        <dbReference type="ARBA" id="ARBA00070881"/>
    </source>
</evidence>
<comment type="similarity">
    <text evidence="1">Belongs to the short-chain dehydrogenases/reductases (SDR) family.</text>
</comment>
<comment type="pathway">
    <text evidence="4">Carbohydrate metabolism; D-arabinitol metabolism.</text>
</comment>
<keyword evidence="8" id="KW-1185">Reference proteome</keyword>
<dbReference type="InterPro" id="IPR036291">
    <property type="entry name" value="NAD(P)-bd_dom_sf"/>
</dbReference>
<evidence type="ECO:0000313" key="8">
    <source>
        <dbReference type="Proteomes" id="UP000799118"/>
    </source>
</evidence>
<dbReference type="InterPro" id="IPR020904">
    <property type="entry name" value="Sc_DH/Rdtase_CS"/>
</dbReference>
<dbReference type="EMBL" id="ML769487">
    <property type="protein sequence ID" value="KAE9398113.1"/>
    <property type="molecule type" value="Genomic_DNA"/>
</dbReference>
<dbReference type="GO" id="GO:0050664">
    <property type="term" value="F:oxidoreductase activity, acting on NAD(P)H, oxygen as acceptor"/>
    <property type="evidence" value="ECO:0007669"/>
    <property type="project" value="TreeGrafter"/>
</dbReference>
<dbReference type="SUPFAM" id="SSF51735">
    <property type="entry name" value="NAD(P)-binding Rossmann-fold domains"/>
    <property type="match status" value="1"/>
</dbReference>
<dbReference type="PANTHER" id="PTHR43008:SF4">
    <property type="entry name" value="CHAIN DEHYDROGENASE, PUTATIVE (AFU_ORTHOLOGUE AFUA_4G08710)-RELATED"/>
    <property type="match status" value="1"/>
</dbReference>
<organism evidence="7 8">
    <name type="scientific">Gymnopus androsaceus JB14</name>
    <dbReference type="NCBI Taxonomy" id="1447944"/>
    <lineage>
        <taxon>Eukaryota</taxon>
        <taxon>Fungi</taxon>
        <taxon>Dikarya</taxon>
        <taxon>Basidiomycota</taxon>
        <taxon>Agaricomycotina</taxon>
        <taxon>Agaricomycetes</taxon>
        <taxon>Agaricomycetidae</taxon>
        <taxon>Agaricales</taxon>
        <taxon>Marasmiineae</taxon>
        <taxon>Omphalotaceae</taxon>
        <taxon>Gymnopus</taxon>
    </lineage>
</organism>
<dbReference type="PANTHER" id="PTHR43008">
    <property type="entry name" value="BENZIL REDUCTASE"/>
    <property type="match status" value="1"/>
</dbReference>
<name>A0A6A4HJF6_9AGAR</name>
<dbReference type="EC" id="1.1.1.250" evidence="5"/>
<dbReference type="Gene3D" id="3.40.50.720">
    <property type="entry name" value="NAD(P)-binding Rossmann-like Domain"/>
    <property type="match status" value="1"/>
</dbReference>
<dbReference type="Pfam" id="PF13561">
    <property type="entry name" value="adh_short_C2"/>
    <property type="match status" value="1"/>
</dbReference>
<keyword evidence="3" id="KW-0560">Oxidoreductase</keyword>
<dbReference type="GO" id="GO:0047038">
    <property type="term" value="F:D-arabinitol 2-dehydrogenase activity"/>
    <property type="evidence" value="ECO:0007669"/>
    <property type="project" value="UniProtKB-EC"/>
</dbReference>
<dbReference type="Proteomes" id="UP000799118">
    <property type="component" value="Unassembled WGS sequence"/>
</dbReference>
<dbReference type="FunFam" id="3.40.50.720:FF:000240">
    <property type="entry name" value="SDR family oxidoreductase"/>
    <property type="match status" value="1"/>
</dbReference>
<evidence type="ECO:0000256" key="2">
    <source>
        <dbReference type="ARBA" id="ARBA00022857"/>
    </source>
</evidence>
<dbReference type="OrthoDB" id="1888931at2759"/>
<gene>
    <name evidence="7" type="ORF">BT96DRAFT_883237</name>
</gene>
<evidence type="ECO:0000256" key="5">
    <source>
        <dbReference type="ARBA" id="ARBA00066831"/>
    </source>
</evidence>
<dbReference type="PROSITE" id="PS00061">
    <property type="entry name" value="ADH_SHORT"/>
    <property type="match status" value="1"/>
</dbReference>
<reference evidence="7" key="1">
    <citation type="journal article" date="2019" name="Environ. Microbiol.">
        <title>Fungal ecological strategies reflected in gene transcription - a case study of two litter decomposers.</title>
        <authorList>
            <person name="Barbi F."/>
            <person name="Kohler A."/>
            <person name="Barry K."/>
            <person name="Baskaran P."/>
            <person name="Daum C."/>
            <person name="Fauchery L."/>
            <person name="Ihrmark K."/>
            <person name="Kuo A."/>
            <person name="LaButti K."/>
            <person name="Lipzen A."/>
            <person name="Morin E."/>
            <person name="Grigoriev I.V."/>
            <person name="Henrissat B."/>
            <person name="Lindahl B."/>
            <person name="Martin F."/>
        </authorList>
    </citation>
    <scope>NUCLEOTIDE SEQUENCE</scope>
    <source>
        <strain evidence="7">JB14</strain>
    </source>
</reference>
<evidence type="ECO:0000256" key="1">
    <source>
        <dbReference type="ARBA" id="ARBA00006484"/>
    </source>
</evidence>
<dbReference type="GO" id="GO:0005975">
    <property type="term" value="P:carbohydrate metabolic process"/>
    <property type="evidence" value="ECO:0007669"/>
    <property type="project" value="UniProtKB-ARBA"/>
</dbReference>
<evidence type="ECO:0000256" key="4">
    <source>
        <dbReference type="ARBA" id="ARBA00060719"/>
    </source>
</evidence>
<dbReference type="PRINTS" id="PR00081">
    <property type="entry name" value="GDHRDH"/>
</dbReference>